<dbReference type="SUPFAM" id="SSF56219">
    <property type="entry name" value="DNase I-like"/>
    <property type="match status" value="1"/>
</dbReference>
<accession>A0A8J6TGB8</accession>
<dbReference type="Pfam" id="PF03372">
    <property type="entry name" value="Exo_endo_phos"/>
    <property type="match status" value="1"/>
</dbReference>
<evidence type="ECO:0000313" key="2">
    <source>
        <dbReference type="EMBL" id="MBC8318652.1"/>
    </source>
</evidence>
<dbReference type="AlphaFoldDB" id="A0A8J6TGB8"/>
<reference evidence="2 3" key="1">
    <citation type="submission" date="2020-08" db="EMBL/GenBank/DDBJ databases">
        <title>Bridging the membrane lipid divide: bacteria of the FCB group superphylum have the potential to synthesize archaeal ether lipids.</title>
        <authorList>
            <person name="Villanueva L."/>
            <person name="Von Meijenfeldt F.A.B."/>
            <person name="Westbye A.B."/>
            <person name="Yadav S."/>
            <person name="Hopmans E.C."/>
            <person name="Dutilh B.E."/>
            <person name="Sinninghe Damste J.S."/>
        </authorList>
    </citation>
    <scope>NUCLEOTIDE SEQUENCE [LARGE SCALE GENOMIC DNA]</scope>
    <source>
        <strain evidence="2">NIOZ-UU47</strain>
    </source>
</reference>
<proteinExistence type="predicted"/>
<organism evidence="2 3">
    <name type="scientific">Candidatus Desulfobia pelagia</name>
    <dbReference type="NCBI Taxonomy" id="2841692"/>
    <lineage>
        <taxon>Bacteria</taxon>
        <taxon>Pseudomonadati</taxon>
        <taxon>Thermodesulfobacteriota</taxon>
        <taxon>Desulfobulbia</taxon>
        <taxon>Desulfobulbales</taxon>
        <taxon>Desulfobulbaceae</taxon>
        <taxon>Candidatus Desulfobia</taxon>
    </lineage>
</organism>
<dbReference type="NCBIfam" id="NF003840">
    <property type="entry name" value="PRK05421.1-2"/>
    <property type="match status" value="1"/>
</dbReference>
<name>A0A8J6TGB8_9BACT</name>
<sequence length="255" mass="29125">MKGLTHIVPSRAAVLTSFGESSCQGISPRFSALVWNIYKAKRVTWATDFYWLTRGKDLVLLQEAFLRPAMLEVIEKADHLRWDLAAGFTRKMAAIDAGVMTGSQAEPEEIFFLRSKAREPVVRLPKMVIGTTYPIRESRKKLLVLNVHAINFVTMPNFRRQMRQLEEKIILHRGPVLLGGDFNTWLARRSNFLNNMTEDLGMELATFSPDRRSRHFGRCIDHVFVRGIKILSASCHYEIGSSDHQPIELELEILG</sequence>
<dbReference type="Gene3D" id="3.60.10.10">
    <property type="entry name" value="Endonuclease/exonuclease/phosphatase"/>
    <property type="match status" value="1"/>
</dbReference>
<gene>
    <name evidence="2" type="ORF">H8E41_12175</name>
</gene>
<dbReference type="InterPro" id="IPR036691">
    <property type="entry name" value="Endo/exonu/phosph_ase_sf"/>
</dbReference>
<comment type="caution">
    <text evidence="2">The sequence shown here is derived from an EMBL/GenBank/DDBJ whole genome shotgun (WGS) entry which is preliminary data.</text>
</comment>
<keyword evidence="2" id="KW-0255">Endonuclease</keyword>
<protein>
    <submittedName>
        <fullName evidence="2">Endonuclease/exonuclease/phosphatase family protein</fullName>
    </submittedName>
</protein>
<evidence type="ECO:0000259" key="1">
    <source>
        <dbReference type="Pfam" id="PF03372"/>
    </source>
</evidence>
<evidence type="ECO:0000313" key="3">
    <source>
        <dbReference type="Proteomes" id="UP000614424"/>
    </source>
</evidence>
<keyword evidence="2" id="KW-0540">Nuclease</keyword>
<feature type="domain" description="Endonuclease/exonuclease/phosphatase" evidence="1">
    <location>
        <begin position="35"/>
        <end position="244"/>
    </location>
</feature>
<dbReference type="InterPro" id="IPR005135">
    <property type="entry name" value="Endo/exonuclease/phosphatase"/>
</dbReference>
<dbReference type="EMBL" id="JACNJZ010000173">
    <property type="protein sequence ID" value="MBC8318652.1"/>
    <property type="molecule type" value="Genomic_DNA"/>
</dbReference>
<keyword evidence="2" id="KW-0378">Hydrolase</keyword>
<dbReference type="GO" id="GO:0004519">
    <property type="term" value="F:endonuclease activity"/>
    <property type="evidence" value="ECO:0007669"/>
    <property type="project" value="UniProtKB-KW"/>
</dbReference>
<dbReference type="NCBIfam" id="NF003842">
    <property type="entry name" value="PRK05421.1-4"/>
    <property type="match status" value="1"/>
</dbReference>
<dbReference type="Proteomes" id="UP000614424">
    <property type="component" value="Unassembled WGS sequence"/>
</dbReference>